<keyword evidence="2" id="KW-1185">Reference proteome</keyword>
<dbReference type="Proteomes" id="UP000637383">
    <property type="component" value="Unassembled WGS sequence"/>
</dbReference>
<dbReference type="RefSeq" id="WP_190953902.1">
    <property type="nucleotide sequence ID" value="NZ_JACJTU010000003.1"/>
</dbReference>
<gene>
    <name evidence="1" type="ORF">H6H03_04310</name>
</gene>
<name>A0ABR8K157_9NOSO</name>
<organism evidence="1 2">
    <name type="scientific">Nostoc paludosum FACHB-159</name>
    <dbReference type="NCBI Taxonomy" id="2692908"/>
    <lineage>
        <taxon>Bacteria</taxon>
        <taxon>Bacillati</taxon>
        <taxon>Cyanobacteriota</taxon>
        <taxon>Cyanophyceae</taxon>
        <taxon>Nostocales</taxon>
        <taxon>Nostocaceae</taxon>
        <taxon>Nostoc</taxon>
    </lineage>
</organism>
<reference evidence="1 2" key="1">
    <citation type="journal article" date="2020" name="ISME J.">
        <title>Comparative genomics reveals insights into cyanobacterial evolution and habitat adaptation.</title>
        <authorList>
            <person name="Chen M.Y."/>
            <person name="Teng W.K."/>
            <person name="Zhao L."/>
            <person name="Hu C.X."/>
            <person name="Zhou Y.K."/>
            <person name="Han B.P."/>
            <person name="Song L.R."/>
            <person name="Shu W.S."/>
        </authorList>
    </citation>
    <scope>NUCLEOTIDE SEQUENCE [LARGE SCALE GENOMIC DNA]</scope>
    <source>
        <strain evidence="1 2">FACHB-159</strain>
    </source>
</reference>
<evidence type="ECO:0000313" key="2">
    <source>
        <dbReference type="Proteomes" id="UP000637383"/>
    </source>
</evidence>
<proteinExistence type="predicted"/>
<dbReference type="EMBL" id="JACJTU010000003">
    <property type="protein sequence ID" value="MBD2733138.1"/>
    <property type="molecule type" value="Genomic_DNA"/>
</dbReference>
<accession>A0ABR8K157</accession>
<sequence length="445" mass="51927">MTVLTNDSPKSRVNKSLPVLKKNYNNNLESDYTEKIEELDKNFSYQSNSDCYWSEPQQSILYGTPLYQQASLAQKIALNHLHWLGSYKIVADSEMEVIFYNTITADCLRKANKDYEFIANLLAHESEQERHHIHCFYKVNYQTLRSLIGAKNWLKADLDNFSFASSNFQVLPYLLSSSANLIGKIFLKQQKQNYSQNLASKYVDQSISLPNTSGFFNGYSGNRHQSMRELLPVGWASSPFLASNFYAVRYMANLSLKNGEFEIHKYYQKLRRNNQFIPAPTQISHYHFLDEAFHTTTSLFMGRDFYKYLPEPSAYEKIIANLSVLQIQYENLNSLSGIISNRFESDRNIIKFVMKILQSPVFDMSQKEAIYWLEKCLCYEHEGFHVNLKIHNHLLSSLREFLENLDYLWPINREVRLMVSGGSIENALKNNIKGFKNFYRTIEKD</sequence>
<evidence type="ECO:0000313" key="1">
    <source>
        <dbReference type="EMBL" id="MBD2733138.1"/>
    </source>
</evidence>
<protein>
    <submittedName>
        <fullName evidence="1">Diiron oxygenase</fullName>
    </submittedName>
</protein>
<comment type="caution">
    <text evidence="1">The sequence shown here is derived from an EMBL/GenBank/DDBJ whole genome shotgun (WGS) entry which is preliminary data.</text>
</comment>